<feature type="compositionally biased region" description="Low complexity" evidence="1">
    <location>
        <begin position="294"/>
        <end position="304"/>
    </location>
</feature>
<feature type="domain" description="DUF6533" evidence="3">
    <location>
        <begin position="27"/>
        <end position="71"/>
    </location>
</feature>
<keyword evidence="5" id="KW-1185">Reference proteome</keyword>
<feature type="transmembrane region" description="Helical" evidence="2">
    <location>
        <begin position="258"/>
        <end position="279"/>
    </location>
</feature>
<feature type="transmembrane region" description="Helical" evidence="2">
    <location>
        <begin position="233"/>
        <end position="252"/>
    </location>
</feature>
<dbReference type="InterPro" id="IPR045340">
    <property type="entry name" value="DUF6533"/>
</dbReference>
<protein>
    <recommendedName>
        <fullName evidence="3">DUF6533 domain-containing protein</fullName>
    </recommendedName>
</protein>
<feature type="transmembrane region" description="Helical" evidence="2">
    <location>
        <begin position="24"/>
        <end position="44"/>
    </location>
</feature>
<feature type="transmembrane region" description="Helical" evidence="2">
    <location>
        <begin position="144"/>
        <end position="171"/>
    </location>
</feature>
<accession>A0A166CK83</accession>
<feature type="region of interest" description="Disordered" evidence="1">
    <location>
        <begin position="289"/>
        <end position="308"/>
    </location>
</feature>
<organism evidence="4 5">
    <name type="scientific">Sistotremastrum suecicum HHB10207 ss-3</name>
    <dbReference type="NCBI Taxonomy" id="1314776"/>
    <lineage>
        <taxon>Eukaryota</taxon>
        <taxon>Fungi</taxon>
        <taxon>Dikarya</taxon>
        <taxon>Basidiomycota</taxon>
        <taxon>Agaricomycotina</taxon>
        <taxon>Agaricomycetes</taxon>
        <taxon>Sistotremastrales</taxon>
        <taxon>Sistotremastraceae</taxon>
        <taxon>Sistotremastrum</taxon>
    </lineage>
</organism>
<dbReference type="AlphaFoldDB" id="A0A166CK83"/>
<evidence type="ECO:0000313" key="4">
    <source>
        <dbReference type="EMBL" id="KZT37555.1"/>
    </source>
</evidence>
<evidence type="ECO:0000313" key="5">
    <source>
        <dbReference type="Proteomes" id="UP000076798"/>
    </source>
</evidence>
<keyword evidence="2" id="KW-0472">Membrane</keyword>
<evidence type="ECO:0000256" key="1">
    <source>
        <dbReference type="SAM" id="MobiDB-lite"/>
    </source>
</evidence>
<evidence type="ECO:0000256" key="2">
    <source>
        <dbReference type="SAM" id="Phobius"/>
    </source>
</evidence>
<dbReference type="Proteomes" id="UP000076798">
    <property type="component" value="Unassembled WGS sequence"/>
</dbReference>
<name>A0A166CK83_9AGAM</name>
<evidence type="ECO:0000259" key="3">
    <source>
        <dbReference type="Pfam" id="PF20151"/>
    </source>
</evidence>
<dbReference type="EMBL" id="KV428081">
    <property type="protein sequence ID" value="KZT37555.1"/>
    <property type="molecule type" value="Genomic_DNA"/>
</dbReference>
<reference evidence="4 5" key="1">
    <citation type="journal article" date="2016" name="Mol. Biol. Evol.">
        <title>Comparative Genomics of Early-Diverging Mushroom-Forming Fungi Provides Insights into the Origins of Lignocellulose Decay Capabilities.</title>
        <authorList>
            <person name="Nagy L.G."/>
            <person name="Riley R."/>
            <person name="Tritt A."/>
            <person name="Adam C."/>
            <person name="Daum C."/>
            <person name="Floudas D."/>
            <person name="Sun H."/>
            <person name="Yadav J.S."/>
            <person name="Pangilinan J."/>
            <person name="Larsson K.H."/>
            <person name="Matsuura K."/>
            <person name="Barry K."/>
            <person name="Labutti K."/>
            <person name="Kuo R."/>
            <person name="Ohm R.A."/>
            <person name="Bhattacharya S.S."/>
            <person name="Shirouzu T."/>
            <person name="Yoshinaga Y."/>
            <person name="Martin F.M."/>
            <person name="Grigoriev I.V."/>
            <person name="Hibbett D.S."/>
        </authorList>
    </citation>
    <scope>NUCLEOTIDE SEQUENCE [LARGE SCALE GENOMIC DNA]</scope>
    <source>
        <strain evidence="4 5">HHB10207 ss-3</strain>
    </source>
</reference>
<feature type="region of interest" description="Disordered" evidence="1">
    <location>
        <begin position="331"/>
        <end position="351"/>
    </location>
</feature>
<keyword evidence="2" id="KW-0812">Transmembrane</keyword>
<feature type="transmembrane region" description="Helical" evidence="2">
    <location>
        <begin position="65"/>
        <end position="90"/>
    </location>
</feature>
<sequence length="399" mass="44625">MSPLPLLTRSLFSLLEQTAHNLTLSRYIAFSGYITLLYDTLLLLPSEARLVWSARRSVAKWVYLGNKYVVVLVLTVVMNELTGLSGVQYSDRPLRSEPQYRDLIENSCKGWIATHTSIGVISLAVSNTLVLIRVCILWENRRLIFRILFSALLVVTSIAFSLSIYALTLIIPGVGWNAEFGLCVATSHTQLLALAWGIPLLFDVSVFFMTCWNALDRPREMHTAVTKALYQDGLFYFLAISSLRIFNVIILWRAPISLVYTGVYFTWAMITTAMSRLLINLRQTEMDDPALQHSSGSSSTDSYFGTGGGTGGFGGRQTPFGMPVTELGKGGMTGLGRREREDPFRYSSGEGKVSVKESTSVWSDFDGGRMGMERERNSSGWFDEDEEYEMRTGKPILTR</sequence>
<feature type="transmembrane region" description="Helical" evidence="2">
    <location>
        <begin position="191"/>
        <end position="212"/>
    </location>
</feature>
<feature type="transmembrane region" description="Helical" evidence="2">
    <location>
        <begin position="110"/>
        <end position="132"/>
    </location>
</feature>
<keyword evidence="2" id="KW-1133">Transmembrane helix</keyword>
<feature type="region of interest" description="Disordered" evidence="1">
    <location>
        <begin position="364"/>
        <end position="399"/>
    </location>
</feature>
<dbReference type="OrthoDB" id="3251775at2759"/>
<gene>
    <name evidence="4" type="ORF">SISSUDRAFT_1062722</name>
</gene>
<proteinExistence type="predicted"/>
<dbReference type="Pfam" id="PF20151">
    <property type="entry name" value="DUF6533"/>
    <property type="match status" value="1"/>
</dbReference>